<dbReference type="InterPro" id="IPR036291">
    <property type="entry name" value="NAD(P)-bd_dom_sf"/>
</dbReference>
<name>A0ABN1K855_9FLAO</name>
<reference evidence="8 9" key="1">
    <citation type="journal article" date="2019" name="Int. J. Syst. Evol. Microbiol.">
        <title>The Global Catalogue of Microorganisms (GCM) 10K type strain sequencing project: providing services to taxonomists for standard genome sequencing and annotation.</title>
        <authorList>
            <consortium name="The Broad Institute Genomics Platform"/>
            <consortium name="The Broad Institute Genome Sequencing Center for Infectious Disease"/>
            <person name="Wu L."/>
            <person name="Ma J."/>
        </authorList>
    </citation>
    <scope>NUCLEOTIDE SEQUENCE [LARGE SCALE GENOMIC DNA]</scope>
    <source>
        <strain evidence="8 9">JCM 16231</strain>
    </source>
</reference>
<dbReference type="Proteomes" id="UP001500185">
    <property type="component" value="Unassembled WGS sequence"/>
</dbReference>
<comment type="catalytic activity">
    <reaction evidence="5">
        <text>dTDP-beta-L-rhamnose + NADP(+) = dTDP-4-dehydro-beta-L-rhamnose + NADPH + H(+)</text>
        <dbReference type="Rhea" id="RHEA:21796"/>
        <dbReference type="ChEBI" id="CHEBI:15378"/>
        <dbReference type="ChEBI" id="CHEBI:57510"/>
        <dbReference type="ChEBI" id="CHEBI:57783"/>
        <dbReference type="ChEBI" id="CHEBI:58349"/>
        <dbReference type="ChEBI" id="CHEBI:62830"/>
        <dbReference type="EC" id="1.1.1.133"/>
    </reaction>
</comment>
<evidence type="ECO:0000256" key="6">
    <source>
        <dbReference type="RuleBase" id="RU364082"/>
    </source>
</evidence>
<protein>
    <recommendedName>
        <fullName evidence="4 6">dTDP-4-dehydrorhamnose reductase</fullName>
        <ecNumber evidence="3 6">1.1.1.133</ecNumber>
    </recommendedName>
</protein>
<dbReference type="Gene3D" id="3.40.50.720">
    <property type="entry name" value="NAD(P)-binding Rossmann-like Domain"/>
    <property type="match status" value="1"/>
</dbReference>
<dbReference type="PANTHER" id="PTHR10491:SF4">
    <property type="entry name" value="METHIONINE ADENOSYLTRANSFERASE 2 SUBUNIT BETA"/>
    <property type="match status" value="1"/>
</dbReference>
<comment type="caution">
    <text evidence="8">The sequence shown here is derived from an EMBL/GenBank/DDBJ whole genome shotgun (WGS) entry which is preliminary data.</text>
</comment>
<evidence type="ECO:0000256" key="5">
    <source>
        <dbReference type="ARBA" id="ARBA00048200"/>
    </source>
</evidence>
<dbReference type="InterPro" id="IPR005913">
    <property type="entry name" value="dTDP_dehydrorham_reduct"/>
</dbReference>
<dbReference type="PANTHER" id="PTHR10491">
    <property type="entry name" value="DTDP-4-DEHYDRORHAMNOSE REDUCTASE"/>
    <property type="match status" value="1"/>
</dbReference>
<evidence type="ECO:0000256" key="1">
    <source>
        <dbReference type="ARBA" id="ARBA00004781"/>
    </source>
</evidence>
<keyword evidence="6" id="KW-0560">Oxidoreductase</keyword>
<evidence type="ECO:0000256" key="3">
    <source>
        <dbReference type="ARBA" id="ARBA00012929"/>
    </source>
</evidence>
<dbReference type="InterPro" id="IPR029903">
    <property type="entry name" value="RmlD-like-bd"/>
</dbReference>
<dbReference type="SUPFAM" id="SSF51735">
    <property type="entry name" value="NAD(P)-binding Rossmann-fold domains"/>
    <property type="match status" value="1"/>
</dbReference>
<dbReference type="EMBL" id="BAAAGG010000005">
    <property type="protein sequence ID" value="GAA0757933.1"/>
    <property type="molecule type" value="Genomic_DNA"/>
</dbReference>
<evidence type="ECO:0000313" key="8">
    <source>
        <dbReference type="EMBL" id="GAA0757933.1"/>
    </source>
</evidence>
<keyword evidence="9" id="KW-1185">Reference proteome</keyword>
<evidence type="ECO:0000313" key="9">
    <source>
        <dbReference type="Proteomes" id="UP001500185"/>
    </source>
</evidence>
<gene>
    <name evidence="8" type="ORF">GCM10009433_14620</name>
</gene>
<dbReference type="EC" id="1.1.1.133" evidence="3 6"/>
<organism evidence="8 9">
    <name type="scientific">Psychroflexus lacisalsi</name>
    <dbReference type="NCBI Taxonomy" id="503928"/>
    <lineage>
        <taxon>Bacteria</taxon>
        <taxon>Pseudomonadati</taxon>
        <taxon>Bacteroidota</taxon>
        <taxon>Flavobacteriia</taxon>
        <taxon>Flavobacteriales</taxon>
        <taxon>Flavobacteriaceae</taxon>
        <taxon>Psychroflexus</taxon>
    </lineage>
</organism>
<proteinExistence type="inferred from homology"/>
<evidence type="ECO:0000256" key="2">
    <source>
        <dbReference type="ARBA" id="ARBA00010944"/>
    </source>
</evidence>
<comment type="function">
    <text evidence="6">Catalyzes the reduction of dTDP-6-deoxy-L-lyxo-4-hexulose to yield dTDP-L-rhamnose.</text>
</comment>
<feature type="domain" description="RmlD-like substrate binding" evidence="7">
    <location>
        <begin position="2"/>
        <end position="223"/>
    </location>
</feature>
<evidence type="ECO:0000259" key="7">
    <source>
        <dbReference type="Pfam" id="PF04321"/>
    </source>
</evidence>
<comment type="pathway">
    <text evidence="1 6">Carbohydrate biosynthesis; dTDP-L-rhamnose biosynthesis.</text>
</comment>
<sequence length="266" mass="30912">MGASGFLGNALFKELSPYYDVYGTYSRDNSTMDKNKRMFQWDTETEFVSLLLNELAPDIIISAIRGDFTAQVHSHFEIIEYLIRFQKKLIFISSANVFDVFTNYPSYEYDKTLSDSVYGRFKIKIENALLRLPNHLYSIVRLPMIYGHNSPRVKELTVLHNLKETIEVFPNVVMNATTHDKFVQQLHYIINRDLEGVFHLGSKDLIHHKELVYEILKGLNLENPIFKNVYNSNEDRYIAVIPKENILPKNLQISIDEVVKNSVKLS</sequence>
<dbReference type="Pfam" id="PF04321">
    <property type="entry name" value="RmlD_sub_bind"/>
    <property type="match status" value="1"/>
</dbReference>
<comment type="similarity">
    <text evidence="2 6">Belongs to the dTDP-4-dehydrorhamnose reductase family.</text>
</comment>
<evidence type="ECO:0000256" key="4">
    <source>
        <dbReference type="ARBA" id="ARBA00017099"/>
    </source>
</evidence>
<keyword evidence="6" id="KW-0521">NADP</keyword>
<accession>A0ABN1K855</accession>
<dbReference type="Gene3D" id="3.90.25.10">
    <property type="entry name" value="UDP-galactose 4-epimerase, domain 1"/>
    <property type="match status" value="1"/>
</dbReference>